<organism evidence="2">
    <name type="scientific">Mucochytrium quahogii</name>
    <dbReference type="NCBI Taxonomy" id="96639"/>
    <lineage>
        <taxon>Eukaryota</taxon>
        <taxon>Sar</taxon>
        <taxon>Stramenopiles</taxon>
        <taxon>Bigyra</taxon>
        <taxon>Labyrinthulomycetes</taxon>
        <taxon>Thraustochytrida</taxon>
        <taxon>Thraustochytriidae</taxon>
        <taxon>Mucochytrium</taxon>
    </lineage>
</organism>
<dbReference type="GO" id="GO:0070300">
    <property type="term" value="F:phosphatidic acid binding"/>
    <property type="evidence" value="ECO:0007669"/>
    <property type="project" value="TreeGrafter"/>
</dbReference>
<gene>
    <name evidence="2" type="ORF">QSP1433_LOCUS8799</name>
</gene>
<dbReference type="GO" id="GO:0035091">
    <property type="term" value="F:phosphatidylinositol binding"/>
    <property type="evidence" value="ECO:0007669"/>
    <property type="project" value="TreeGrafter"/>
</dbReference>
<dbReference type="GO" id="GO:0005525">
    <property type="term" value="F:GTP binding"/>
    <property type="evidence" value="ECO:0007669"/>
    <property type="project" value="TreeGrafter"/>
</dbReference>
<dbReference type="SUPFAM" id="SSF52540">
    <property type="entry name" value="P-loop containing nucleoside triphosphate hydrolases"/>
    <property type="match status" value="1"/>
</dbReference>
<sequence length="305" mass="34081">MELGLQVGKLSAEERHGFALGVASALGCIGLYAVIRKVGGMFAGKDREFSHLHHLHLKRAARINSRSGGDLVNTGNKHGGDGVLEGNEKGRIFQIVLTGGPCAGKSSSMEYLADRLMDLNYDVYLVPEVPTLLLNGGCVYPGMDGGERLITFEANLIELQLQMEQSFYNIAQSTGRPSIILYDRGLLDVAAYLPRNLWHNILNYNQWLRDGMLGVLERYDLILHLVTAANGAHKYYHSRSHRQDDISIETALEMDEKIQESYRGHPRHLIVDNSTDFGKKLERVFEHIVDLISGDDDRLSVHTRI</sequence>
<evidence type="ECO:0000259" key="1">
    <source>
        <dbReference type="Pfam" id="PF13521"/>
    </source>
</evidence>
<protein>
    <recommendedName>
        <fullName evidence="1">NadR/Ttd14 AAA domain-containing protein</fullName>
    </recommendedName>
</protein>
<dbReference type="InterPro" id="IPR038727">
    <property type="entry name" value="NadR/Ttd14_AAA_dom"/>
</dbReference>
<name>A0A7S2S009_9STRA</name>
<proteinExistence type="predicted"/>
<dbReference type="Pfam" id="PF13521">
    <property type="entry name" value="AAA_28"/>
    <property type="match status" value="1"/>
</dbReference>
<dbReference type="EMBL" id="HBHK01014003">
    <property type="protein sequence ID" value="CAD9685428.1"/>
    <property type="molecule type" value="Transcribed_RNA"/>
</dbReference>
<dbReference type="InterPro" id="IPR027417">
    <property type="entry name" value="P-loop_NTPase"/>
</dbReference>
<dbReference type="AlphaFoldDB" id="A0A7S2S009"/>
<dbReference type="InterPro" id="IPR053227">
    <property type="entry name" value="TRPL-trafficking_regulator"/>
</dbReference>
<dbReference type="Gene3D" id="3.40.50.300">
    <property type="entry name" value="P-loop containing nucleotide triphosphate hydrolases"/>
    <property type="match status" value="1"/>
</dbReference>
<dbReference type="PANTHER" id="PTHR34932">
    <property type="entry name" value="TRPL TRANSLOCATION DEFECT PROTEIN 14"/>
    <property type="match status" value="1"/>
</dbReference>
<reference evidence="2" key="1">
    <citation type="submission" date="2021-01" db="EMBL/GenBank/DDBJ databases">
        <authorList>
            <person name="Corre E."/>
            <person name="Pelletier E."/>
            <person name="Niang G."/>
            <person name="Scheremetjew M."/>
            <person name="Finn R."/>
            <person name="Kale V."/>
            <person name="Holt S."/>
            <person name="Cochrane G."/>
            <person name="Meng A."/>
            <person name="Brown T."/>
            <person name="Cohen L."/>
        </authorList>
    </citation>
    <scope>NUCLEOTIDE SEQUENCE</scope>
    <source>
        <strain evidence="2">NY070348D</strain>
    </source>
</reference>
<accession>A0A7S2S009</accession>
<feature type="domain" description="NadR/Ttd14 AAA" evidence="1">
    <location>
        <begin position="95"/>
        <end position="277"/>
    </location>
</feature>
<evidence type="ECO:0000313" key="2">
    <source>
        <dbReference type="EMBL" id="CAD9685428.1"/>
    </source>
</evidence>
<dbReference type="PANTHER" id="PTHR34932:SF1">
    <property type="entry name" value="TRPL TRANSLOCATION DEFECT PROTEIN 14"/>
    <property type="match status" value="1"/>
</dbReference>